<dbReference type="GeneID" id="19336411"/>
<sequence>MYLTVLDLDACLVFANGSADSGNMKVKCLEGPALKELFAILADAANTSGVRTRYFRVDARSSPSNGRIGHNRCSHKGHVCSYAINFGKG</sequence>
<dbReference type="AlphaFoldDB" id="N1Q8U6"/>
<dbReference type="EMBL" id="KB446555">
    <property type="protein sequence ID" value="EME87308.1"/>
    <property type="molecule type" value="Genomic_DNA"/>
</dbReference>
<dbReference type="RefSeq" id="XP_007920798.1">
    <property type="nucleotide sequence ID" value="XM_007922607.1"/>
</dbReference>
<proteinExistence type="predicted"/>
<organism evidence="1 2">
    <name type="scientific">Pseudocercospora fijiensis (strain CIRAD86)</name>
    <name type="common">Black leaf streak disease fungus</name>
    <name type="synonym">Mycosphaerella fijiensis</name>
    <dbReference type="NCBI Taxonomy" id="383855"/>
    <lineage>
        <taxon>Eukaryota</taxon>
        <taxon>Fungi</taxon>
        <taxon>Dikarya</taxon>
        <taxon>Ascomycota</taxon>
        <taxon>Pezizomycotina</taxon>
        <taxon>Dothideomycetes</taxon>
        <taxon>Dothideomycetidae</taxon>
        <taxon>Mycosphaerellales</taxon>
        <taxon>Mycosphaerellaceae</taxon>
        <taxon>Pseudocercospora</taxon>
    </lineage>
</organism>
<dbReference type="Proteomes" id="UP000016932">
    <property type="component" value="Unassembled WGS sequence"/>
</dbReference>
<accession>N1Q8U6</accession>
<keyword evidence="2" id="KW-1185">Reference proteome</keyword>
<protein>
    <submittedName>
        <fullName evidence="1">Uncharacterized protein</fullName>
    </submittedName>
</protein>
<evidence type="ECO:0000313" key="1">
    <source>
        <dbReference type="EMBL" id="EME87308.1"/>
    </source>
</evidence>
<dbReference type="HOGENOM" id="CLU_2455676_0_0_1"/>
<reference evidence="1 2" key="1">
    <citation type="journal article" date="2012" name="PLoS Pathog.">
        <title>Diverse lifestyles and strategies of plant pathogenesis encoded in the genomes of eighteen Dothideomycetes fungi.</title>
        <authorList>
            <person name="Ohm R.A."/>
            <person name="Feau N."/>
            <person name="Henrissat B."/>
            <person name="Schoch C.L."/>
            <person name="Horwitz B.A."/>
            <person name="Barry K.W."/>
            <person name="Condon B.J."/>
            <person name="Copeland A.C."/>
            <person name="Dhillon B."/>
            <person name="Glaser F."/>
            <person name="Hesse C.N."/>
            <person name="Kosti I."/>
            <person name="LaButti K."/>
            <person name="Lindquist E.A."/>
            <person name="Lucas S."/>
            <person name="Salamov A.A."/>
            <person name="Bradshaw R.E."/>
            <person name="Ciuffetti L."/>
            <person name="Hamelin R.C."/>
            <person name="Kema G.H.J."/>
            <person name="Lawrence C."/>
            <person name="Scott J.A."/>
            <person name="Spatafora J.W."/>
            <person name="Turgeon B.G."/>
            <person name="de Wit P.J.G.M."/>
            <person name="Zhong S."/>
            <person name="Goodwin S.B."/>
            <person name="Grigoriev I.V."/>
        </authorList>
    </citation>
    <scope>NUCLEOTIDE SEQUENCE [LARGE SCALE GENOMIC DNA]</scope>
    <source>
        <strain evidence="1 2">CIRAD86</strain>
    </source>
</reference>
<name>N1Q8U6_PSEFD</name>
<dbReference type="VEuPathDB" id="FungiDB:MYCFIDRAFT_205630"/>
<evidence type="ECO:0000313" key="2">
    <source>
        <dbReference type="Proteomes" id="UP000016932"/>
    </source>
</evidence>
<dbReference type="KEGG" id="pfj:MYCFIDRAFT_205630"/>
<gene>
    <name evidence="1" type="ORF">MYCFIDRAFT_205630</name>
</gene>